<reference evidence="1 2" key="1">
    <citation type="submission" date="2024-01" db="EMBL/GenBank/DDBJ databases">
        <title>Genomic insights into the taxonomy and metabolism of the cyanobacterium Pannus brasiliensis CCIBt3594.</title>
        <authorList>
            <person name="Machado M."/>
            <person name="Botero N.B."/>
            <person name="Andreote A.P.D."/>
            <person name="Feitosa A.M.T."/>
            <person name="Popin R."/>
            <person name="Sivonen K."/>
            <person name="Fiore M.F."/>
        </authorList>
    </citation>
    <scope>NUCLEOTIDE SEQUENCE [LARGE SCALE GENOMIC DNA]</scope>
    <source>
        <strain evidence="1 2">CCIBt3594</strain>
    </source>
</reference>
<dbReference type="EMBL" id="JBAFSM010000015">
    <property type="protein sequence ID" value="MEG3437473.1"/>
    <property type="molecule type" value="Genomic_DNA"/>
</dbReference>
<proteinExistence type="predicted"/>
<dbReference type="RefSeq" id="WP_332864953.1">
    <property type="nucleotide sequence ID" value="NZ_JBAFSM010000015.1"/>
</dbReference>
<feature type="non-terminal residue" evidence="1">
    <location>
        <position position="1"/>
    </location>
</feature>
<name>A0AAW9QK45_9CHRO</name>
<evidence type="ECO:0000313" key="2">
    <source>
        <dbReference type="Proteomes" id="UP001328733"/>
    </source>
</evidence>
<keyword evidence="2" id="KW-1185">Reference proteome</keyword>
<organism evidence="1 2">
    <name type="scientific">Pannus brasiliensis CCIBt3594</name>
    <dbReference type="NCBI Taxonomy" id="1427578"/>
    <lineage>
        <taxon>Bacteria</taxon>
        <taxon>Bacillati</taxon>
        <taxon>Cyanobacteriota</taxon>
        <taxon>Cyanophyceae</taxon>
        <taxon>Oscillatoriophycideae</taxon>
        <taxon>Chroococcales</taxon>
        <taxon>Microcystaceae</taxon>
        <taxon>Pannus</taxon>
    </lineage>
</organism>
<accession>A0AAW9QK45</accession>
<protein>
    <submittedName>
        <fullName evidence="1">Uncharacterized protein</fullName>
    </submittedName>
</protein>
<dbReference type="AlphaFoldDB" id="A0AAW9QK45"/>
<dbReference type="Proteomes" id="UP001328733">
    <property type="component" value="Unassembled WGS sequence"/>
</dbReference>
<gene>
    <name evidence="1" type="ORF">V0288_10115</name>
</gene>
<sequence length="59" mass="6962">RSQESGVRSQESGVRSQEEEYRIILYNSFQNPARNRFIFSIGKGDRRRTRERALVFLIG</sequence>
<evidence type="ECO:0000313" key="1">
    <source>
        <dbReference type="EMBL" id="MEG3437473.1"/>
    </source>
</evidence>
<comment type="caution">
    <text evidence="1">The sequence shown here is derived from an EMBL/GenBank/DDBJ whole genome shotgun (WGS) entry which is preliminary data.</text>
</comment>